<name>A0A1V4KYR4_PATFA</name>
<reference evidence="1 2" key="1">
    <citation type="submission" date="2016-02" db="EMBL/GenBank/DDBJ databases">
        <title>Band-tailed pigeon sequencing and assembly.</title>
        <authorList>
            <person name="Soares A.E."/>
            <person name="Novak B.J."/>
            <person name="Rice E.S."/>
            <person name="O'Connell B."/>
            <person name="Chang D."/>
            <person name="Weber S."/>
            <person name="Shapiro B."/>
        </authorList>
    </citation>
    <scope>NUCLEOTIDE SEQUENCE [LARGE SCALE GENOMIC DNA]</scope>
    <source>
        <strain evidence="1">BTP2013</strain>
        <tissue evidence="1">Blood</tissue>
    </source>
</reference>
<evidence type="ECO:0000313" key="2">
    <source>
        <dbReference type="Proteomes" id="UP000190648"/>
    </source>
</evidence>
<dbReference type="AlphaFoldDB" id="A0A1V4KYR4"/>
<accession>A0A1V4KYR4</accession>
<dbReference type="Proteomes" id="UP000190648">
    <property type="component" value="Unassembled WGS sequence"/>
</dbReference>
<organism evidence="1 2">
    <name type="scientific">Patagioenas fasciata monilis</name>
    <dbReference type="NCBI Taxonomy" id="372326"/>
    <lineage>
        <taxon>Eukaryota</taxon>
        <taxon>Metazoa</taxon>
        <taxon>Chordata</taxon>
        <taxon>Craniata</taxon>
        <taxon>Vertebrata</taxon>
        <taxon>Euteleostomi</taxon>
        <taxon>Archelosauria</taxon>
        <taxon>Archosauria</taxon>
        <taxon>Dinosauria</taxon>
        <taxon>Saurischia</taxon>
        <taxon>Theropoda</taxon>
        <taxon>Coelurosauria</taxon>
        <taxon>Aves</taxon>
        <taxon>Neognathae</taxon>
        <taxon>Neoaves</taxon>
        <taxon>Columbimorphae</taxon>
        <taxon>Columbiformes</taxon>
        <taxon>Columbidae</taxon>
        <taxon>Patagioenas</taxon>
    </lineage>
</organism>
<protein>
    <submittedName>
        <fullName evidence="1">Uncharacterized protein</fullName>
    </submittedName>
</protein>
<comment type="caution">
    <text evidence="1">The sequence shown here is derived from an EMBL/GenBank/DDBJ whole genome shotgun (WGS) entry which is preliminary data.</text>
</comment>
<dbReference type="EMBL" id="LSYS01001150">
    <property type="protein sequence ID" value="OPJ89619.1"/>
    <property type="molecule type" value="Genomic_DNA"/>
</dbReference>
<evidence type="ECO:0000313" key="1">
    <source>
        <dbReference type="EMBL" id="OPJ89619.1"/>
    </source>
</evidence>
<sequence>MMQERIGEPCTCERQVRNVRQGVQAVVNVEHPELKYLHVTCQSNMLSRAHLSGLFPVNSNYSNILASYQFATDAPKRIILRHHRFSTKCAADKGIGQTCARRTDHFWIITASKSFTATLLIDLEGSLAGSTTKTEASTDGR</sequence>
<keyword evidence="2" id="KW-1185">Reference proteome</keyword>
<proteinExistence type="predicted"/>
<gene>
    <name evidence="1" type="ORF">AV530_003800</name>
</gene>